<name>A0A0M2K701_9MYCO</name>
<dbReference type="AlphaFoldDB" id="A0A0M2K701"/>
<dbReference type="Proteomes" id="UP000034150">
    <property type="component" value="Unassembled WGS sequence"/>
</dbReference>
<comment type="caution">
    <text evidence="1">The sequence shown here is derived from an EMBL/GenBank/DDBJ whole genome shotgun (WGS) entry which is preliminary data.</text>
</comment>
<proteinExistence type="predicted"/>
<accession>A0A0M2K701</accession>
<protein>
    <submittedName>
        <fullName evidence="1">Uncharacterized protein</fullName>
    </submittedName>
</protein>
<gene>
    <name evidence="1" type="ORF">WN67_05700</name>
</gene>
<organism evidence="1 2">
    <name type="scientific">Mycolicibacterium obuense</name>
    <dbReference type="NCBI Taxonomy" id="1807"/>
    <lineage>
        <taxon>Bacteria</taxon>
        <taxon>Bacillati</taxon>
        <taxon>Actinomycetota</taxon>
        <taxon>Actinomycetes</taxon>
        <taxon>Mycobacteriales</taxon>
        <taxon>Mycobacteriaceae</taxon>
        <taxon>Mycolicibacterium</taxon>
    </lineage>
</organism>
<keyword evidence="2" id="KW-1185">Reference proteome</keyword>
<reference evidence="1 2" key="1">
    <citation type="journal article" date="2015" name="Genome Announc.">
        <title>Draft Genome Sequence of Mycobacterium obuense Strain UC1, Isolated from Patient Sputum.</title>
        <authorList>
            <person name="Greninger A.L."/>
            <person name="Cunningham G."/>
            <person name="Hsu E.D."/>
            <person name="Yu J.M."/>
            <person name="Chiu C.Y."/>
            <person name="Miller S."/>
        </authorList>
    </citation>
    <scope>NUCLEOTIDE SEQUENCE [LARGE SCALE GENOMIC DNA]</scope>
    <source>
        <strain evidence="1 2">UC1</strain>
    </source>
</reference>
<dbReference type="RefSeq" id="WP_043416010.1">
    <property type="nucleotide sequence ID" value="NZ_LAUZ02000026.1"/>
</dbReference>
<sequence>MRDVVSVDEQVGHCGLGEYSLRTDVDEGARELRGVTWVIAGDDERRGVDAPEFLGCGEGPIVTDCRCGSGALGVSARNGLGDEVGNERLQVRNTQLPGGL</sequence>
<evidence type="ECO:0000313" key="2">
    <source>
        <dbReference type="Proteomes" id="UP000034150"/>
    </source>
</evidence>
<evidence type="ECO:0000313" key="1">
    <source>
        <dbReference type="EMBL" id="KKF02976.1"/>
    </source>
</evidence>
<dbReference type="EMBL" id="LAUZ02000026">
    <property type="protein sequence ID" value="KKF02976.1"/>
    <property type="molecule type" value="Genomic_DNA"/>
</dbReference>